<sequence>MDSIKKLSKTAGRNIDSGIDLSREMYKKTIMTGDERNFYCFVHKILEILERHPELFNDEEKKKLTENDYVVRLWAPMLFALFEDSRKLNLTWGESVLRGVGDDSYYKVDLRVTFRHEKQNYVLSTGEFSKSANLGKMRRDNVKLLLEGNMIIDNAKNHHMKPEVSLLQCAGRFYSILNIMEIHSMNPPIHIY</sequence>
<dbReference type="Proteomes" id="UP001209540">
    <property type="component" value="Unassembled WGS sequence"/>
</dbReference>
<dbReference type="AlphaFoldDB" id="A0AAD5K736"/>
<gene>
    <name evidence="1" type="ORF">BDA99DRAFT_272935</name>
</gene>
<name>A0AAD5K736_9FUNG</name>
<proteinExistence type="predicted"/>
<protein>
    <submittedName>
        <fullName evidence="1">Uncharacterized protein</fullName>
    </submittedName>
</protein>
<keyword evidence="2" id="KW-1185">Reference proteome</keyword>
<evidence type="ECO:0000313" key="2">
    <source>
        <dbReference type="Proteomes" id="UP001209540"/>
    </source>
</evidence>
<comment type="caution">
    <text evidence="1">The sequence shown here is derived from an EMBL/GenBank/DDBJ whole genome shotgun (WGS) entry which is preliminary data.</text>
</comment>
<reference evidence="1" key="1">
    <citation type="journal article" date="2022" name="IScience">
        <title>Evolution of zygomycete secretomes and the origins of terrestrial fungal ecologies.</title>
        <authorList>
            <person name="Chang Y."/>
            <person name="Wang Y."/>
            <person name="Mondo S."/>
            <person name="Ahrendt S."/>
            <person name="Andreopoulos W."/>
            <person name="Barry K."/>
            <person name="Beard J."/>
            <person name="Benny G.L."/>
            <person name="Blankenship S."/>
            <person name="Bonito G."/>
            <person name="Cuomo C."/>
            <person name="Desiro A."/>
            <person name="Gervers K.A."/>
            <person name="Hundley H."/>
            <person name="Kuo A."/>
            <person name="LaButti K."/>
            <person name="Lang B.F."/>
            <person name="Lipzen A."/>
            <person name="O'Donnell K."/>
            <person name="Pangilinan J."/>
            <person name="Reynolds N."/>
            <person name="Sandor L."/>
            <person name="Smith M.E."/>
            <person name="Tsang A."/>
            <person name="Grigoriev I.V."/>
            <person name="Stajich J.E."/>
            <person name="Spatafora J.W."/>
        </authorList>
    </citation>
    <scope>NUCLEOTIDE SEQUENCE</scope>
    <source>
        <strain evidence="1">RSA 2281</strain>
    </source>
</reference>
<evidence type="ECO:0000313" key="1">
    <source>
        <dbReference type="EMBL" id="KAI9272664.1"/>
    </source>
</evidence>
<dbReference type="EMBL" id="JAIXMP010000005">
    <property type="protein sequence ID" value="KAI9272664.1"/>
    <property type="molecule type" value="Genomic_DNA"/>
</dbReference>
<organism evidence="1 2">
    <name type="scientific">Phascolomyces articulosus</name>
    <dbReference type="NCBI Taxonomy" id="60185"/>
    <lineage>
        <taxon>Eukaryota</taxon>
        <taxon>Fungi</taxon>
        <taxon>Fungi incertae sedis</taxon>
        <taxon>Mucoromycota</taxon>
        <taxon>Mucoromycotina</taxon>
        <taxon>Mucoromycetes</taxon>
        <taxon>Mucorales</taxon>
        <taxon>Lichtheimiaceae</taxon>
        <taxon>Phascolomyces</taxon>
    </lineage>
</organism>
<accession>A0AAD5K736</accession>
<reference evidence="1" key="2">
    <citation type="submission" date="2023-02" db="EMBL/GenBank/DDBJ databases">
        <authorList>
            <consortium name="DOE Joint Genome Institute"/>
            <person name="Mondo S.J."/>
            <person name="Chang Y."/>
            <person name="Wang Y."/>
            <person name="Ahrendt S."/>
            <person name="Andreopoulos W."/>
            <person name="Barry K."/>
            <person name="Beard J."/>
            <person name="Benny G.L."/>
            <person name="Blankenship S."/>
            <person name="Bonito G."/>
            <person name="Cuomo C."/>
            <person name="Desiro A."/>
            <person name="Gervers K.A."/>
            <person name="Hundley H."/>
            <person name="Kuo A."/>
            <person name="LaButti K."/>
            <person name="Lang B.F."/>
            <person name="Lipzen A."/>
            <person name="O'Donnell K."/>
            <person name="Pangilinan J."/>
            <person name="Reynolds N."/>
            <person name="Sandor L."/>
            <person name="Smith M.W."/>
            <person name="Tsang A."/>
            <person name="Grigoriev I.V."/>
            <person name="Stajich J.E."/>
            <person name="Spatafora J.W."/>
        </authorList>
    </citation>
    <scope>NUCLEOTIDE SEQUENCE</scope>
    <source>
        <strain evidence="1">RSA 2281</strain>
    </source>
</reference>